<dbReference type="GO" id="GO:0006826">
    <property type="term" value="P:iron ion transport"/>
    <property type="evidence" value="ECO:0007669"/>
    <property type="project" value="UniProtKB-KW"/>
</dbReference>
<dbReference type="InterPro" id="IPR011662">
    <property type="entry name" value="Secretin/TonB_short_N"/>
</dbReference>
<dbReference type="Proteomes" id="UP000396835">
    <property type="component" value="Unassembled WGS sequence"/>
</dbReference>
<keyword evidence="12" id="KW-0732">Signal</keyword>
<gene>
    <name evidence="14" type="ORF">NCTC7812_01191</name>
</gene>
<keyword evidence="6" id="KW-0408">Iron</keyword>
<dbReference type="SUPFAM" id="SSF49464">
    <property type="entry name" value="Carboxypeptidase regulatory domain-like"/>
    <property type="match status" value="1"/>
</dbReference>
<dbReference type="InterPro" id="IPR039426">
    <property type="entry name" value="TonB-dep_rcpt-like"/>
</dbReference>
<dbReference type="SUPFAM" id="SSF56935">
    <property type="entry name" value="Porins"/>
    <property type="match status" value="1"/>
</dbReference>
<keyword evidence="8" id="KW-0798">TonB box</keyword>
<dbReference type="GO" id="GO:0009279">
    <property type="term" value="C:cell outer membrane"/>
    <property type="evidence" value="ECO:0007669"/>
    <property type="project" value="UniProtKB-SubCell"/>
</dbReference>
<name>A0A449I2N8_9BACE</name>
<evidence type="ECO:0000259" key="13">
    <source>
        <dbReference type="SMART" id="SM00965"/>
    </source>
</evidence>
<keyword evidence="2 11" id="KW-0813">Transport</keyword>
<dbReference type="InterPro" id="IPR037066">
    <property type="entry name" value="Plug_dom_sf"/>
</dbReference>
<dbReference type="PROSITE" id="PS52016">
    <property type="entry name" value="TONB_DEPENDENT_REC_3"/>
    <property type="match status" value="1"/>
</dbReference>
<dbReference type="Pfam" id="PF13715">
    <property type="entry name" value="CarbopepD_reg_2"/>
    <property type="match status" value="1"/>
</dbReference>
<dbReference type="Gene3D" id="3.55.50.30">
    <property type="match status" value="1"/>
</dbReference>
<dbReference type="AlphaFoldDB" id="A0A449I2N8"/>
<accession>A0A449I2N8</accession>
<dbReference type="Gene3D" id="2.60.40.1120">
    <property type="entry name" value="Carboxypeptidase-like, regulatory domain"/>
    <property type="match status" value="1"/>
</dbReference>
<dbReference type="PANTHER" id="PTHR32552">
    <property type="entry name" value="FERRICHROME IRON RECEPTOR-RELATED"/>
    <property type="match status" value="1"/>
</dbReference>
<keyword evidence="5 11" id="KW-0812">Transmembrane</keyword>
<evidence type="ECO:0000256" key="4">
    <source>
        <dbReference type="ARBA" id="ARBA00022496"/>
    </source>
</evidence>
<feature type="domain" description="Secretin/TonB short N-terminal" evidence="13">
    <location>
        <begin position="52"/>
        <end position="103"/>
    </location>
</feature>
<feature type="chain" id="PRO_5018977798" evidence="12">
    <location>
        <begin position="22"/>
        <end position="1106"/>
    </location>
</feature>
<evidence type="ECO:0000256" key="10">
    <source>
        <dbReference type="ARBA" id="ARBA00023237"/>
    </source>
</evidence>
<dbReference type="SMART" id="SM00965">
    <property type="entry name" value="STN"/>
    <property type="match status" value="1"/>
</dbReference>
<dbReference type="NCBIfam" id="TIGR04056">
    <property type="entry name" value="OMP_RagA_SusC"/>
    <property type="match status" value="1"/>
</dbReference>
<keyword evidence="7" id="KW-0406">Ion transport</keyword>
<proteinExistence type="inferred from homology"/>
<dbReference type="InterPro" id="IPR008969">
    <property type="entry name" value="CarboxyPept-like_regulatory"/>
</dbReference>
<evidence type="ECO:0000256" key="6">
    <source>
        <dbReference type="ARBA" id="ARBA00023004"/>
    </source>
</evidence>
<evidence type="ECO:0000313" key="14">
    <source>
        <dbReference type="EMBL" id="VFB13664.1"/>
    </source>
</evidence>
<organism evidence="14 15">
    <name type="scientific">Prevotella heparinolytica</name>
    <dbReference type="NCBI Taxonomy" id="28113"/>
    <lineage>
        <taxon>Bacteria</taxon>
        <taxon>Pseudomonadati</taxon>
        <taxon>Bacteroidota</taxon>
        <taxon>Bacteroidia</taxon>
        <taxon>Bacteroidales</taxon>
        <taxon>Bacteroidaceae</taxon>
        <taxon>Bacteroides</taxon>
    </lineage>
</organism>
<evidence type="ECO:0000256" key="7">
    <source>
        <dbReference type="ARBA" id="ARBA00023065"/>
    </source>
</evidence>
<dbReference type="RefSeq" id="WP_131751964.1">
    <property type="nucleotide sequence ID" value="NZ_CAACYH010000004.1"/>
</dbReference>
<reference evidence="14 15" key="1">
    <citation type="submission" date="2019-02" db="EMBL/GenBank/DDBJ databases">
        <authorList>
            <consortium name="Pathogen Informatics"/>
        </authorList>
    </citation>
    <scope>NUCLEOTIDE SEQUENCE [LARGE SCALE GENOMIC DNA]</scope>
    <source>
        <strain evidence="14 15">3012STDY7078512</strain>
    </source>
</reference>
<comment type="subcellular location">
    <subcellularLocation>
        <location evidence="1 11">Cell outer membrane</location>
        <topology evidence="1 11">Multi-pass membrane protein</topology>
    </subcellularLocation>
</comment>
<comment type="similarity">
    <text evidence="11">Belongs to the TonB-dependent receptor family.</text>
</comment>
<dbReference type="NCBIfam" id="TIGR04057">
    <property type="entry name" value="SusC_RagA_signa"/>
    <property type="match status" value="1"/>
</dbReference>
<evidence type="ECO:0000256" key="11">
    <source>
        <dbReference type="PROSITE-ProRule" id="PRU01360"/>
    </source>
</evidence>
<dbReference type="InterPro" id="IPR012910">
    <property type="entry name" value="Plug_dom"/>
</dbReference>
<dbReference type="Gene3D" id="2.170.130.10">
    <property type="entry name" value="TonB-dependent receptor, plug domain"/>
    <property type="match status" value="1"/>
</dbReference>
<keyword evidence="9 11" id="KW-0472">Membrane</keyword>
<keyword evidence="3 11" id="KW-1134">Transmembrane beta strand</keyword>
<dbReference type="Pfam" id="PF07660">
    <property type="entry name" value="STN"/>
    <property type="match status" value="1"/>
</dbReference>
<dbReference type="EMBL" id="CAACYH010000004">
    <property type="protein sequence ID" value="VFB13664.1"/>
    <property type="molecule type" value="Genomic_DNA"/>
</dbReference>
<dbReference type="Gene3D" id="2.40.170.20">
    <property type="entry name" value="TonB-dependent receptor, beta-barrel domain"/>
    <property type="match status" value="1"/>
</dbReference>
<evidence type="ECO:0000256" key="3">
    <source>
        <dbReference type="ARBA" id="ARBA00022452"/>
    </source>
</evidence>
<keyword evidence="14" id="KW-0675">Receptor</keyword>
<evidence type="ECO:0000256" key="2">
    <source>
        <dbReference type="ARBA" id="ARBA00022448"/>
    </source>
</evidence>
<evidence type="ECO:0000256" key="1">
    <source>
        <dbReference type="ARBA" id="ARBA00004571"/>
    </source>
</evidence>
<dbReference type="PANTHER" id="PTHR32552:SF81">
    <property type="entry name" value="TONB-DEPENDENT OUTER MEMBRANE RECEPTOR"/>
    <property type="match status" value="1"/>
</dbReference>
<evidence type="ECO:0000256" key="9">
    <source>
        <dbReference type="ARBA" id="ARBA00023136"/>
    </source>
</evidence>
<sequence>MNKKLCLLISLLLLSFLNVFSQTGKAEKTISIQFSNLSLQTALNRFEQASGYTFFYDAEQVNLQQTVSMNVKQATVSKAVTELLKNTGLGFEIANLQITLFNKKEPARQQKKEVRVTGVVSDDTGEPVIGANVLVQGTTIGAITDLDGRYMLNVPAGSTLIISYIGYTNSLVKVNAAGNYDIRLKEDTEMLHEVVVVGYGTQKKANLSGSVASVDSKELQNRPIQNLTNGLQGLMPGVTITGTNGAPGQDNGSIRVRGTGTLNTASPYILIDGVESGTLNAVDPNDIESISVLKDAASAAIYGSKASNGVILITTKRGKTGKPQISYSGYVSFQNATNMIDRLSSAEYASMYNDVLAAEGKTKRFTDEEIQKFYDGTDPKYPNTDWYDLAYKTGVQHRHNVNINGGAENASYMASIGYLNQTGILPNAGREQFNARTNLDMKLSKRFTARMNLAFIKNEYTDASSAYAGGSSDQIIRQLNLIAPWIVARNDNGTWGTISDGSPIAWLDSGMKVTRDNYNFTGMAALDYEIMDGLKLTMSGAYVHNLQNYRYFQKFIQYNENKKSDPNSLDERFYKWNRTNYDVLLNYDKNFGQHNLKGLLGWHTEKYNYKEQRASRKNFPNNDLTDMNAGDSSTQKNEGFTRELAMISWFARVNYDYAGKYLLEANIRSDASSRFAEGNRWGYFPSFSAAWRMSEEAFMEDAQNWLSTLKIRASWGMLGNQDALDDYYPALNTYNLDATYPFDGSLNGGYYQKKYRLSTISWEKATTWGIGLDLGFLNNRINATIDYYNRKTTGIIMDVTVPNEFALDAYKDNVGAMRNSGVEVNVNYNDRSGDWKWGIAANFTYNKNEILDLGFASDIAPQDQYMGVSGGYNQRNLVGNPINAYYVYKADGFFASQEEADAYTAKYSPKLGGGKLKAGDLRYVDTNDDGKLTPADRVYCNTPEPAYTFGLNLNAGYKGFDLSLMFNGAAKVARLFDAHEVYGAFSGDAGHPASIWKKSWTYNPDNAEMPRIFTNTNSPSSSRNVPSTFWLQNTSYLRLKNLQLGYTFPKEWLSSLGVQNLRIYYSVENLFTIDSMKINIDPEATSQRLSSYPLLRTHAFGINLSF</sequence>
<feature type="signal peptide" evidence="12">
    <location>
        <begin position="1"/>
        <end position="21"/>
    </location>
</feature>
<dbReference type="InterPro" id="IPR023996">
    <property type="entry name" value="TonB-dep_OMP_SusC/RagA"/>
</dbReference>
<dbReference type="OrthoDB" id="9768177at2"/>
<dbReference type="FunFam" id="2.170.130.10:FF:000003">
    <property type="entry name" value="SusC/RagA family TonB-linked outer membrane protein"/>
    <property type="match status" value="1"/>
</dbReference>
<dbReference type="InterPro" id="IPR023997">
    <property type="entry name" value="TonB-dep_OMP_SusC/RagA_CS"/>
</dbReference>
<protein>
    <submittedName>
        <fullName evidence="14">TonB-dependent receptor plug</fullName>
    </submittedName>
</protein>
<evidence type="ECO:0000256" key="5">
    <source>
        <dbReference type="ARBA" id="ARBA00022692"/>
    </source>
</evidence>
<dbReference type="InterPro" id="IPR036942">
    <property type="entry name" value="Beta-barrel_TonB_sf"/>
</dbReference>
<evidence type="ECO:0000313" key="15">
    <source>
        <dbReference type="Proteomes" id="UP000396835"/>
    </source>
</evidence>
<evidence type="ECO:0000256" key="12">
    <source>
        <dbReference type="SAM" id="SignalP"/>
    </source>
</evidence>
<keyword evidence="4" id="KW-0410">Iron transport</keyword>
<dbReference type="Pfam" id="PF07715">
    <property type="entry name" value="Plug"/>
    <property type="match status" value="1"/>
</dbReference>
<dbReference type="FunFam" id="2.60.40.1120:FF:000003">
    <property type="entry name" value="Outer membrane protein Omp121"/>
    <property type="match status" value="1"/>
</dbReference>
<evidence type="ECO:0000256" key="8">
    <source>
        <dbReference type="ARBA" id="ARBA00023077"/>
    </source>
</evidence>
<keyword evidence="10 11" id="KW-0998">Cell outer membrane</keyword>